<proteinExistence type="predicted"/>
<feature type="compositionally biased region" description="Basic and acidic residues" evidence="1">
    <location>
        <begin position="155"/>
        <end position="165"/>
    </location>
</feature>
<accession>A0ABQ9G4X4</accession>
<dbReference type="EMBL" id="JARBHB010000015">
    <property type="protein sequence ID" value="KAJ8867519.1"/>
    <property type="molecule type" value="Genomic_DNA"/>
</dbReference>
<organism evidence="2 3">
    <name type="scientific">Dryococelus australis</name>
    <dbReference type="NCBI Taxonomy" id="614101"/>
    <lineage>
        <taxon>Eukaryota</taxon>
        <taxon>Metazoa</taxon>
        <taxon>Ecdysozoa</taxon>
        <taxon>Arthropoda</taxon>
        <taxon>Hexapoda</taxon>
        <taxon>Insecta</taxon>
        <taxon>Pterygota</taxon>
        <taxon>Neoptera</taxon>
        <taxon>Polyneoptera</taxon>
        <taxon>Phasmatodea</taxon>
        <taxon>Verophasmatodea</taxon>
        <taxon>Anareolatae</taxon>
        <taxon>Phasmatidae</taxon>
        <taxon>Eurycanthinae</taxon>
        <taxon>Dryococelus</taxon>
    </lineage>
</organism>
<evidence type="ECO:0000313" key="2">
    <source>
        <dbReference type="EMBL" id="KAJ8867519.1"/>
    </source>
</evidence>
<dbReference type="InterPro" id="IPR036397">
    <property type="entry name" value="RNaseH_sf"/>
</dbReference>
<dbReference type="Proteomes" id="UP001159363">
    <property type="component" value="Chromosome 14"/>
</dbReference>
<reference evidence="2 3" key="1">
    <citation type="submission" date="2023-02" db="EMBL/GenBank/DDBJ databases">
        <title>LHISI_Scaffold_Assembly.</title>
        <authorList>
            <person name="Stuart O.P."/>
            <person name="Cleave R."/>
            <person name="Magrath M.J.L."/>
            <person name="Mikheyev A.S."/>
        </authorList>
    </citation>
    <scope>NUCLEOTIDE SEQUENCE [LARGE SCALE GENOMIC DNA]</scope>
    <source>
        <strain evidence="2">Daus_M_001</strain>
        <tissue evidence="2">Leg muscle</tissue>
    </source>
</reference>
<gene>
    <name evidence="2" type="ORF">PR048_031321</name>
</gene>
<evidence type="ECO:0000256" key="1">
    <source>
        <dbReference type="SAM" id="MobiDB-lite"/>
    </source>
</evidence>
<protein>
    <submittedName>
        <fullName evidence="2">Uncharacterized protein</fullName>
    </submittedName>
</protein>
<evidence type="ECO:0000313" key="3">
    <source>
        <dbReference type="Proteomes" id="UP001159363"/>
    </source>
</evidence>
<feature type="region of interest" description="Disordered" evidence="1">
    <location>
        <begin position="132"/>
        <end position="168"/>
    </location>
</feature>
<keyword evidence="3" id="KW-1185">Reference proteome</keyword>
<dbReference type="Gene3D" id="3.30.420.10">
    <property type="entry name" value="Ribonuclease H-like superfamily/Ribonuclease H"/>
    <property type="match status" value="1"/>
</dbReference>
<name>A0ABQ9G4X4_9NEOP</name>
<sequence>MYKFVDVNCGLVDCCHSGRRRLGQLSPGGVKHHVGQWLMGGGNTPTNDIVRHDSHIRKSGVIRPGIEAGSPWWEASRLTTTLPPWPPHNKNWLTAYFLEHCKLSPLWRDEIEWSLAHHVPWQLLGTPFSSHELSAGGGAGETGDLRENPPTNGIVRHDSHMRESGVIRPGIEPGSPWLEASRLTAQPPRPLLVRSMSMLGTCAEEEKSARLFFSLWSPSAADDESSQVSRQLQENNPAYRLLTNTERLLIPDSFGFRKRTLPRSRAPLFAAVTRTLSSPSLSCHQQTNIGCSRLSIAIGRCLLEKALSYLTRPLRTRQHRHGSYVVRVETVSTFQKVSKNGRSPKKPAVLRHSHVRKFSRVTPPGIERRLPGWETSRLTTSPPRPLYTYEHPHKKNPPPPTPVTRCGSRLLQRREMLRRICGSLTYCSGTRDFPRLYTCILLKGLKTIDQSAAKEKLLPRDTREESQTYCRLTTEVSQIHSNLEFNLPRNSFRCAGPAVEEAACLLADEVFGTCAPAGLTKSIPRNPLGQKQYPPRFLACKNPSDPTGNITQFTSWEASRSTTSVDLCSTAFGVGPLVFVRGSVNTEAYCNSLDNEVLPTLWRFYGMDPCYFQDDNARCHVSRATIQRNADNNVCRFDWPTQSPGLNPI</sequence>
<feature type="region of interest" description="Disordered" evidence="1">
    <location>
        <begin position="375"/>
        <end position="405"/>
    </location>
</feature>
<comment type="caution">
    <text evidence="2">The sequence shown here is derived from an EMBL/GenBank/DDBJ whole genome shotgun (WGS) entry which is preliminary data.</text>
</comment>